<dbReference type="SUPFAM" id="SSF52402">
    <property type="entry name" value="Adenine nucleotide alpha hydrolases-like"/>
    <property type="match status" value="1"/>
</dbReference>
<dbReference type="AlphaFoldDB" id="A0A1E7NFP4"/>
<dbReference type="Proteomes" id="UP000037395">
    <property type="component" value="Unassembled WGS sequence"/>
</dbReference>
<evidence type="ECO:0000313" key="2">
    <source>
        <dbReference type="EMBL" id="OEV39455.1"/>
    </source>
</evidence>
<feature type="domain" description="UspA" evidence="1">
    <location>
        <begin position="4"/>
        <end position="63"/>
    </location>
</feature>
<accession>A0A1E7NFP4</accession>
<comment type="caution">
    <text evidence="2">The sequence shown here is derived from an EMBL/GenBank/DDBJ whole genome shotgun (WGS) entry which is preliminary data.</text>
</comment>
<dbReference type="Gene3D" id="3.40.50.620">
    <property type="entry name" value="HUPs"/>
    <property type="match status" value="1"/>
</dbReference>
<reference evidence="2" key="1">
    <citation type="submission" date="2016-08" db="EMBL/GenBank/DDBJ databases">
        <title>Sequencing, Assembly and Comparative Genomics of S. aureofaciens ATCC 10762.</title>
        <authorList>
            <person name="Gradnigo J.S."/>
            <person name="Johnson N."/>
            <person name="Somerville G.A."/>
        </authorList>
    </citation>
    <scope>NUCLEOTIDE SEQUENCE [LARGE SCALE GENOMIC DNA]</scope>
    <source>
        <strain evidence="2">ATCC 10762</strain>
    </source>
</reference>
<proteinExistence type="predicted"/>
<organism evidence="2 3">
    <name type="scientific">Kitasatospora aureofaciens</name>
    <name type="common">Streptomyces aureofaciens</name>
    <dbReference type="NCBI Taxonomy" id="1894"/>
    <lineage>
        <taxon>Bacteria</taxon>
        <taxon>Bacillati</taxon>
        <taxon>Actinomycetota</taxon>
        <taxon>Actinomycetes</taxon>
        <taxon>Kitasatosporales</taxon>
        <taxon>Streptomycetaceae</taxon>
        <taxon>Kitasatospora</taxon>
    </lineage>
</organism>
<evidence type="ECO:0000259" key="1">
    <source>
        <dbReference type="Pfam" id="PF00582"/>
    </source>
</evidence>
<gene>
    <name evidence="2" type="ORF">HS99_0001785</name>
</gene>
<dbReference type="OrthoDB" id="4867015at2"/>
<keyword evidence="3" id="KW-1185">Reference proteome</keyword>
<dbReference type="Pfam" id="PF00582">
    <property type="entry name" value="Usp"/>
    <property type="match status" value="1"/>
</dbReference>
<dbReference type="InterPro" id="IPR006016">
    <property type="entry name" value="UspA"/>
</dbReference>
<dbReference type="RefSeq" id="WP_030285925.1">
    <property type="nucleotide sequence ID" value="NZ_JBEZAD010000028.1"/>
</dbReference>
<protein>
    <recommendedName>
        <fullName evidence="1">UspA domain-containing protein</fullName>
    </recommendedName>
</protein>
<sequence>MRLEITVGLDGSAESLSAARWPAREAQLRGLPVRLVHLWLLSPVAAPHLPSGEVRTAVGQRILRGAESELRGHYPDV</sequence>
<evidence type="ECO:0000313" key="3">
    <source>
        <dbReference type="Proteomes" id="UP000037395"/>
    </source>
</evidence>
<name>A0A1E7NFP4_KITAU</name>
<dbReference type="InterPro" id="IPR014729">
    <property type="entry name" value="Rossmann-like_a/b/a_fold"/>
</dbReference>
<dbReference type="EMBL" id="JPRF03000001">
    <property type="protein sequence ID" value="OEV39455.1"/>
    <property type="molecule type" value="Genomic_DNA"/>
</dbReference>